<feature type="compositionally biased region" description="Polar residues" evidence="4">
    <location>
        <begin position="197"/>
        <end position="207"/>
    </location>
</feature>
<keyword evidence="7" id="KW-1185">Reference proteome</keyword>
<feature type="compositionally biased region" description="Basic and acidic residues" evidence="4">
    <location>
        <begin position="379"/>
        <end position="388"/>
    </location>
</feature>
<evidence type="ECO:0000259" key="5">
    <source>
        <dbReference type="SMART" id="SM00249"/>
    </source>
</evidence>
<dbReference type="OrthoDB" id="418595at2759"/>
<dbReference type="Proteomes" id="UP000053958">
    <property type="component" value="Unassembled WGS sequence"/>
</dbReference>
<evidence type="ECO:0000256" key="3">
    <source>
        <dbReference type="ARBA" id="ARBA00022833"/>
    </source>
</evidence>
<feature type="compositionally biased region" description="Acidic residues" evidence="4">
    <location>
        <begin position="88"/>
        <end position="101"/>
    </location>
</feature>
<dbReference type="GO" id="GO:0061186">
    <property type="term" value="P:negative regulation of silent mating-type cassette heterochromatin formation"/>
    <property type="evidence" value="ECO:0007669"/>
    <property type="project" value="TreeGrafter"/>
</dbReference>
<dbReference type="Pfam" id="PF00628">
    <property type="entry name" value="PHD"/>
    <property type="match status" value="1"/>
</dbReference>
<dbReference type="GeneID" id="25314933"/>
<dbReference type="GO" id="GO:0061188">
    <property type="term" value="P:negative regulation of rDNA heterochromatin formation"/>
    <property type="evidence" value="ECO:0007669"/>
    <property type="project" value="TreeGrafter"/>
</dbReference>
<feature type="compositionally biased region" description="Basic and acidic residues" evidence="4">
    <location>
        <begin position="263"/>
        <end position="296"/>
    </location>
</feature>
<dbReference type="InterPro" id="IPR013083">
    <property type="entry name" value="Znf_RING/FYVE/PHD"/>
</dbReference>
<dbReference type="InterPro" id="IPR011011">
    <property type="entry name" value="Znf_FYVE_PHD"/>
</dbReference>
<feature type="compositionally biased region" description="Polar residues" evidence="4">
    <location>
        <begin position="313"/>
        <end position="324"/>
    </location>
</feature>
<feature type="compositionally biased region" description="Basic and acidic residues" evidence="4">
    <location>
        <begin position="349"/>
        <end position="370"/>
    </location>
</feature>
<keyword evidence="1" id="KW-0479">Metal-binding</keyword>
<feature type="compositionally biased region" description="Polar residues" evidence="4">
    <location>
        <begin position="9"/>
        <end position="20"/>
    </location>
</feature>
<feature type="region of interest" description="Disordered" evidence="4">
    <location>
        <begin position="529"/>
        <end position="594"/>
    </location>
</feature>
<dbReference type="PROSITE" id="PS50330">
    <property type="entry name" value="UIM"/>
    <property type="match status" value="1"/>
</dbReference>
<gene>
    <name evidence="6" type="ORF">T310_2582</name>
</gene>
<dbReference type="SUPFAM" id="SSF57903">
    <property type="entry name" value="FYVE/PHD zinc finger"/>
    <property type="match status" value="1"/>
</dbReference>
<organism evidence="6 7">
    <name type="scientific">Rasamsonia emersonii (strain ATCC 16479 / CBS 393.64 / IMI 116815)</name>
    <dbReference type="NCBI Taxonomy" id="1408163"/>
    <lineage>
        <taxon>Eukaryota</taxon>
        <taxon>Fungi</taxon>
        <taxon>Dikarya</taxon>
        <taxon>Ascomycota</taxon>
        <taxon>Pezizomycotina</taxon>
        <taxon>Eurotiomycetes</taxon>
        <taxon>Eurotiomycetidae</taxon>
        <taxon>Eurotiales</taxon>
        <taxon>Trichocomaceae</taxon>
        <taxon>Rasamsonia</taxon>
    </lineage>
</organism>
<feature type="region of interest" description="Disordered" evidence="4">
    <location>
        <begin position="197"/>
        <end position="508"/>
    </location>
</feature>
<sequence>MTPRRSSRARTTQPSPALQHSSSSSSGNSLTRGERTTRSNNKIPSPQRSTTHRSQSLDEPDSKNDAPHTRQRQRARDEDNDDPHQTAEGEDEEEEDAEEEEITRCLCGQQDYPGLPPSRRDALGRHGHHKSGGKDESGGTSTDASDPLSDDLGSMFIQCDSCKVWQHGGCVGIMDEAMSPDEYFCEECRKDLHKITTESNGQNSSQYLPVAALSSPGSSSRASSRDNSRRSRDPKTRQNETNNNPKRRSTMNSRDAAYDEEEQLRRAIEESKEESRMSNDDAGPRRPKRSRSDSEANKQTVKRQRTSSPSPSAHSKQSNQVSQPDSDDESKAKTNGGAKKQQRASSARNQRDKDTKETEEAEPERPDTANRRKSRSERRRGDESEHEGGASPTKSAAPNDAEPTDQTPGTPVQNQEPPAPRPSTRKSGRPPARRGGRQGRNQYTRDQVNGEGNHSPNSPLRDQGTGRDSPNGNNGNGGSNGVHVNGGDSGSKPIKARHLNPHRTSMNEMKRRVAAILEFISRMQVEMAVSGESTTPPNGNGNGNPASTVKGAEEQLGGLAQAATGEGGAGGAVSTDVSVTDGEGAPSTSEREFKDLSSVEMMDVLTRHLLKWQQEYGKYGEK</sequence>
<protein>
    <submittedName>
        <fullName evidence="6">Transcriptional regulator (Cti6)</fullName>
    </submittedName>
</protein>
<evidence type="ECO:0000256" key="4">
    <source>
        <dbReference type="SAM" id="MobiDB-lite"/>
    </source>
</evidence>
<name>A0A0F4YYT7_RASE3</name>
<dbReference type="RefSeq" id="XP_013330021.1">
    <property type="nucleotide sequence ID" value="XM_013474567.1"/>
</dbReference>
<dbReference type="InterPro" id="IPR003903">
    <property type="entry name" value="UIM_dom"/>
</dbReference>
<dbReference type="InterPro" id="IPR019787">
    <property type="entry name" value="Znf_PHD-finger"/>
</dbReference>
<evidence type="ECO:0000256" key="2">
    <source>
        <dbReference type="ARBA" id="ARBA00022771"/>
    </source>
</evidence>
<dbReference type="PANTHER" id="PTHR47793">
    <property type="entry name" value="HISTONE DEACETYLASE COMPLEX SUBUNIT CTI6"/>
    <property type="match status" value="1"/>
</dbReference>
<feature type="compositionally biased region" description="Polar residues" evidence="4">
    <location>
        <begin position="38"/>
        <end position="54"/>
    </location>
</feature>
<dbReference type="InterPro" id="IPR053051">
    <property type="entry name" value="HDAC_complex_subunit"/>
</dbReference>
<keyword evidence="2" id="KW-0863">Zinc-finger</keyword>
<evidence type="ECO:0000313" key="6">
    <source>
        <dbReference type="EMBL" id="KKA23409.1"/>
    </source>
</evidence>
<reference evidence="6 7" key="1">
    <citation type="submission" date="2015-04" db="EMBL/GenBank/DDBJ databases">
        <authorList>
            <person name="Heijne W.H."/>
            <person name="Fedorova N.D."/>
            <person name="Nierman W.C."/>
            <person name="Vollebregt A.W."/>
            <person name="Zhao Z."/>
            <person name="Wu L."/>
            <person name="Kumar M."/>
            <person name="Stam H."/>
            <person name="van den Berg M.A."/>
            <person name="Pel H.J."/>
        </authorList>
    </citation>
    <scope>NUCLEOTIDE SEQUENCE [LARGE SCALE GENOMIC DNA]</scope>
    <source>
        <strain evidence="6 7">CBS 393.64</strain>
    </source>
</reference>
<dbReference type="GO" id="GO:0070210">
    <property type="term" value="C:Rpd3L-Expanded complex"/>
    <property type="evidence" value="ECO:0007669"/>
    <property type="project" value="TreeGrafter"/>
</dbReference>
<dbReference type="STRING" id="1408163.A0A0F4YYT7"/>
<dbReference type="GO" id="GO:0033698">
    <property type="term" value="C:Rpd3L complex"/>
    <property type="evidence" value="ECO:0007669"/>
    <property type="project" value="TreeGrafter"/>
</dbReference>
<feature type="compositionally biased region" description="Basic and acidic residues" evidence="4">
    <location>
        <begin position="223"/>
        <end position="238"/>
    </location>
</feature>
<dbReference type="SMART" id="SM00249">
    <property type="entry name" value="PHD"/>
    <property type="match status" value="1"/>
</dbReference>
<proteinExistence type="predicted"/>
<evidence type="ECO:0000256" key="1">
    <source>
        <dbReference type="ARBA" id="ARBA00022723"/>
    </source>
</evidence>
<evidence type="ECO:0000313" key="7">
    <source>
        <dbReference type="Proteomes" id="UP000053958"/>
    </source>
</evidence>
<dbReference type="InterPro" id="IPR001965">
    <property type="entry name" value="Znf_PHD"/>
</dbReference>
<comment type="caution">
    <text evidence="6">The sequence shown here is derived from an EMBL/GenBank/DDBJ whole genome shotgun (WGS) entry which is preliminary data.</text>
</comment>
<dbReference type="GO" id="GO:0008270">
    <property type="term" value="F:zinc ion binding"/>
    <property type="evidence" value="ECO:0007669"/>
    <property type="project" value="UniProtKB-KW"/>
</dbReference>
<dbReference type="Gene3D" id="3.30.40.10">
    <property type="entry name" value="Zinc/RING finger domain, C3HC4 (zinc finger)"/>
    <property type="match status" value="1"/>
</dbReference>
<keyword evidence="3" id="KW-0862">Zinc</keyword>
<feature type="region of interest" description="Disordered" evidence="4">
    <location>
        <begin position="1"/>
        <end position="153"/>
    </location>
</feature>
<dbReference type="PANTHER" id="PTHR47793:SF1">
    <property type="entry name" value="HISTONE DEACETYLASE COMPLEX SUBUNIT CTI6"/>
    <property type="match status" value="1"/>
</dbReference>
<feature type="compositionally biased region" description="Low complexity" evidence="4">
    <location>
        <begin position="536"/>
        <end position="545"/>
    </location>
</feature>
<feature type="compositionally biased region" description="Basic residues" evidence="4">
    <location>
        <begin position="423"/>
        <end position="437"/>
    </location>
</feature>
<feature type="compositionally biased region" description="Polar residues" evidence="4">
    <location>
        <begin position="441"/>
        <end position="470"/>
    </location>
</feature>
<feature type="compositionally biased region" description="Polar residues" evidence="4">
    <location>
        <begin position="404"/>
        <end position="416"/>
    </location>
</feature>
<dbReference type="AlphaFoldDB" id="A0A0F4YYT7"/>
<feature type="compositionally biased region" description="Basic and acidic residues" evidence="4">
    <location>
        <begin position="60"/>
        <end position="87"/>
    </location>
</feature>
<dbReference type="EMBL" id="LASV01000102">
    <property type="protein sequence ID" value="KKA23409.1"/>
    <property type="molecule type" value="Genomic_DNA"/>
</dbReference>
<feature type="domain" description="Zinc finger PHD-type" evidence="5">
    <location>
        <begin position="104"/>
        <end position="189"/>
    </location>
</feature>
<accession>A0A0F4YYT7</accession>
<feature type="compositionally biased region" description="Low complexity" evidence="4">
    <location>
        <begin position="554"/>
        <end position="564"/>
    </location>
</feature>